<gene>
    <name evidence="1" type="ORF">CALCODRAFT_492456</name>
</gene>
<accession>A0A165ID24</accession>
<dbReference type="Pfam" id="PF10294">
    <property type="entry name" value="Methyltransf_16"/>
    <property type="match status" value="1"/>
</dbReference>
<proteinExistence type="predicted"/>
<dbReference type="OrthoDB" id="194386at2759"/>
<dbReference type="PANTHER" id="PTHR14614">
    <property type="entry name" value="HEPATOCELLULAR CARCINOMA-ASSOCIATED ANTIGEN"/>
    <property type="match status" value="1"/>
</dbReference>
<dbReference type="InParanoid" id="A0A165ID24"/>
<dbReference type="Gene3D" id="3.40.50.150">
    <property type="entry name" value="Vaccinia Virus protein VP39"/>
    <property type="match status" value="1"/>
</dbReference>
<dbReference type="STRING" id="1353952.A0A165ID24"/>
<dbReference type="GO" id="GO:0005634">
    <property type="term" value="C:nucleus"/>
    <property type="evidence" value="ECO:0007669"/>
    <property type="project" value="TreeGrafter"/>
</dbReference>
<dbReference type="PANTHER" id="PTHR14614:SF162">
    <property type="entry name" value="EXPRESSED PROTEIN"/>
    <property type="match status" value="1"/>
</dbReference>
<evidence type="ECO:0000313" key="2">
    <source>
        <dbReference type="Proteomes" id="UP000076842"/>
    </source>
</evidence>
<name>A0A165ID24_9BASI</name>
<dbReference type="CDD" id="cd02440">
    <property type="entry name" value="AdoMet_MTases"/>
    <property type="match status" value="1"/>
</dbReference>
<dbReference type="InterPro" id="IPR019410">
    <property type="entry name" value="Methyltransf_16"/>
</dbReference>
<dbReference type="InterPro" id="IPR029063">
    <property type="entry name" value="SAM-dependent_MTases_sf"/>
</dbReference>
<dbReference type="Proteomes" id="UP000076842">
    <property type="component" value="Unassembled WGS sequence"/>
</dbReference>
<reference evidence="1 2" key="1">
    <citation type="journal article" date="2016" name="Mol. Biol. Evol.">
        <title>Comparative Genomics of Early-Diverging Mushroom-Forming Fungi Provides Insights into the Origins of Lignocellulose Decay Capabilities.</title>
        <authorList>
            <person name="Nagy L.G."/>
            <person name="Riley R."/>
            <person name="Tritt A."/>
            <person name="Adam C."/>
            <person name="Daum C."/>
            <person name="Floudas D."/>
            <person name="Sun H."/>
            <person name="Yadav J.S."/>
            <person name="Pangilinan J."/>
            <person name="Larsson K.H."/>
            <person name="Matsuura K."/>
            <person name="Barry K."/>
            <person name="Labutti K."/>
            <person name="Kuo R."/>
            <person name="Ohm R.A."/>
            <person name="Bhattacharya S.S."/>
            <person name="Shirouzu T."/>
            <person name="Yoshinaga Y."/>
            <person name="Martin F.M."/>
            <person name="Grigoriev I.V."/>
            <person name="Hibbett D.S."/>
        </authorList>
    </citation>
    <scope>NUCLEOTIDE SEQUENCE [LARGE SCALE GENOMIC DNA]</scope>
    <source>
        <strain evidence="1 2">HHB12733</strain>
    </source>
</reference>
<sequence>MLPAHETKHVPLLRVPFPSHTFELAQSASAESNGTALWLCGQVLALYVLAEYPAPAAAPAPRTSQPGTGATRSTAQLGRRRRACELGSGTGLTTLALASQGWDVLASDVPFIASGVLSTNIAHNLARARPDWGAVEVQAVDWREPLDCALWALGPPYDLILSADTVYHPSLVGPLLDTLASLARLSTPLGKTRSCPVLLCLERRDPALVDEALREAKARFAGRRVGQGSLRKAVARGGGMQGDWEGVELWRFTLLREGEGEGG</sequence>
<dbReference type="SUPFAM" id="SSF53335">
    <property type="entry name" value="S-adenosyl-L-methionine-dependent methyltransferases"/>
    <property type="match status" value="1"/>
</dbReference>
<dbReference type="GO" id="GO:0008757">
    <property type="term" value="F:S-adenosylmethionine-dependent methyltransferase activity"/>
    <property type="evidence" value="ECO:0007669"/>
    <property type="project" value="UniProtKB-ARBA"/>
</dbReference>
<dbReference type="EMBL" id="KV423931">
    <property type="protein sequence ID" value="KZT60408.1"/>
    <property type="molecule type" value="Genomic_DNA"/>
</dbReference>
<dbReference type="GO" id="GO:0005737">
    <property type="term" value="C:cytoplasm"/>
    <property type="evidence" value="ECO:0007669"/>
    <property type="project" value="TreeGrafter"/>
</dbReference>
<evidence type="ECO:0000313" key="1">
    <source>
        <dbReference type="EMBL" id="KZT60408.1"/>
    </source>
</evidence>
<organism evidence="1 2">
    <name type="scientific">Calocera cornea HHB12733</name>
    <dbReference type="NCBI Taxonomy" id="1353952"/>
    <lineage>
        <taxon>Eukaryota</taxon>
        <taxon>Fungi</taxon>
        <taxon>Dikarya</taxon>
        <taxon>Basidiomycota</taxon>
        <taxon>Agaricomycotina</taxon>
        <taxon>Dacrymycetes</taxon>
        <taxon>Dacrymycetales</taxon>
        <taxon>Dacrymycetaceae</taxon>
        <taxon>Calocera</taxon>
    </lineage>
</organism>
<keyword evidence="2" id="KW-1185">Reference proteome</keyword>
<protein>
    <submittedName>
        <fullName evidence="1">Uncharacterized protein</fullName>
    </submittedName>
</protein>
<dbReference type="AlphaFoldDB" id="A0A165ID24"/>